<dbReference type="SUPFAM" id="SSF55874">
    <property type="entry name" value="ATPase domain of HSP90 chaperone/DNA topoisomerase II/histidine kinase"/>
    <property type="match status" value="1"/>
</dbReference>
<evidence type="ECO:0008006" key="4">
    <source>
        <dbReference type="Google" id="ProtNLM"/>
    </source>
</evidence>
<dbReference type="RefSeq" id="XP_004990747.1">
    <property type="nucleotide sequence ID" value="XM_004990690.1"/>
</dbReference>
<protein>
    <recommendedName>
        <fullName evidence="4">Histidine kinase/HSP90-like ATPase domain-containing protein</fullName>
    </recommendedName>
</protein>
<dbReference type="PANTHER" id="PTHR22640">
    <property type="entry name" value="STRUCTURAL MAINTENANCE OF CHROMOSOMES FLEXIBLE HINGE DOMAIN-CONTAINING PROTEIN 1"/>
    <property type="match status" value="1"/>
</dbReference>
<evidence type="ECO:0000313" key="3">
    <source>
        <dbReference type="Proteomes" id="UP000007799"/>
    </source>
</evidence>
<dbReference type="AlphaFoldDB" id="F2UJV4"/>
<proteinExistence type="predicted"/>
<dbReference type="Gene3D" id="3.30.565.10">
    <property type="entry name" value="Histidine kinase-like ATPase, C-terminal domain"/>
    <property type="match status" value="1"/>
</dbReference>
<dbReference type="PANTHER" id="PTHR22640:SF2">
    <property type="entry name" value="STRUCTURAL MAINTENANCE OF CHROMOSOMES FLEXIBLE HINGE DOMAIN-CONTAINING PROTEIN 1"/>
    <property type="match status" value="1"/>
</dbReference>
<dbReference type="Pfam" id="PF13589">
    <property type="entry name" value="HATPase_c_3"/>
    <property type="match status" value="1"/>
</dbReference>
<dbReference type="EMBL" id="GL832977">
    <property type="protein sequence ID" value="EGD77403.1"/>
    <property type="molecule type" value="Genomic_DNA"/>
</dbReference>
<dbReference type="eggNOG" id="ENOG502QREW">
    <property type="taxonomic scope" value="Eukaryota"/>
</dbReference>
<dbReference type="Proteomes" id="UP000007799">
    <property type="component" value="Unassembled WGS sequence"/>
</dbReference>
<feature type="compositionally biased region" description="Basic and acidic residues" evidence="1">
    <location>
        <begin position="43"/>
        <end position="57"/>
    </location>
</feature>
<dbReference type="GO" id="GO:0006302">
    <property type="term" value="P:double-strand break repair"/>
    <property type="evidence" value="ECO:0007669"/>
    <property type="project" value="InterPro"/>
</dbReference>
<feature type="region of interest" description="Disordered" evidence="1">
    <location>
        <begin position="1"/>
        <end position="131"/>
    </location>
</feature>
<dbReference type="InterPro" id="IPR038892">
    <property type="entry name" value="SMCHD1"/>
</dbReference>
<feature type="compositionally biased region" description="Low complexity" evidence="1">
    <location>
        <begin position="115"/>
        <end position="131"/>
    </location>
</feature>
<dbReference type="InParanoid" id="F2UJV4"/>
<dbReference type="InterPro" id="IPR036890">
    <property type="entry name" value="HATPase_C_sf"/>
</dbReference>
<feature type="compositionally biased region" description="Polar residues" evidence="1">
    <location>
        <begin position="21"/>
        <end position="30"/>
    </location>
</feature>
<reference evidence="2" key="1">
    <citation type="submission" date="2009-08" db="EMBL/GenBank/DDBJ databases">
        <title>Annotation of Salpingoeca rosetta.</title>
        <authorList>
            <consortium name="The Broad Institute Genome Sequencing Platform"/>
            <person name="Russ C."/>
            <person name="Cuomo C."/>
            <person name="Burger G."/>
            <person name="Gray M.W."/>
            <person name="Holland P.W.H."/>
            <person name="King N."/>
            <person name="Lang F.B.F."/>
            <person name="Roger A.J."/>
            <person name="Ruiz-Trillo I."/>
            <person name="Young S.K."/>
            <person name="Zeng Q."/>
            <person name="Gargeya S."/>
            <person name="Alvarado L."/>
            <person name="Berlin A."/>
            <person name="Chapman S.B."/>
            <person name="Chen Z."/>
            <person name="Freedman E."/>
            <person name="Gellesch M."/>
            <person name="Goldberg J."/>
            <person name="Griggs A."/>
            <person name="Gujja S."/>
            <person name="Heilman E."/>
            <person name="Heiman D."/>
            <person name="Howarth C."/>
            <person name="Mehta T."/>
            <person name="Neiman D."/>
            <person name="Pearson M."/>
            <person name="Roberts A."/>
            <person name="Saif S."/>
            <person name="Shea T."/>
            <person name="Shenoy N."/>
            <person name="Sisk P."/>
            <person name="Stolte C."/>
            <person name="Sykes S."/>
            <person name="White J."/>
            <person name="Yandava C."/>
            <person name="Haas B."/>
            <person name="Nusbaum C."/>
            <person name="Birren B."/>
        </authorList>
    </citation>
    <scope>NUCLEOTIDE SEQUENCE [LARGE SCALE GENOMIC DNA]</scope>
    <source>
        <strain evidence="2">ATCC 50818</strain>
    </source>
</reference>
<keyword evidence="3" id="KW-1185">Reference proteome</keyword>
<dbReference type="STRING" id="946362.F2UJV4"/>
<feature type="compositionally biased region" description="Acidic residues" evidence="1">
    <location>
        <begin position="65"/>
        <end position="91"/>
    </location>
</feature>
<gene>
    <name evidence="2" type="ORF">PTSG_08499</name>
</gene>
<name>F2UJV4_SALR5</name>
<dbReference type="GeneID" id="16071305"/>
<organism evidence="3">
    <name type="scientific">Salpingoeca rosetta (strain ATCC 50818 / BSB-021)</name>
    <dbReference type="NCBI Taxonomy" id="946362"/>
    <lineage>
        <taxon>Eukaryota</taxon>
        <taxon>Choanoflagellata</taxon>
        <taxon>Craspedida</taxon>
        <taxon>Salpingoecidae</taxon>
        <taxon>Salpingoeca</taxon>
    </lineage>
</organism>
<evidence type="ECO:0000256" key="1">
    <source>
        <dbReference type="SAM" id="MobiDB-lite"/>
    </source>
</evidence>
<sequence length="470" mass="52118">MSETMDSGPDTESGPLLPGQSPMQTQQTQAPRRVTARKTARNTARDLQARQVTQDRRRSPRTVVVDDDDDDGDGKDDDDDDDDDGDDEDSNLDNHGDDAVIVEDDSAAVDESGRTSSASASASATASTAANTTEHRDHIAFIPHHDTVTCAGEDQYGDTTLCKDSICALAEFVDNSLTAVRKMKQKQIEIIVMREGDEPILAIVDSGTGMDKPDIQAFARYHYTTSHRRPDVTNEYPNPRVQFHHHYLNSGISHFGVGAKQAGFYLGNTLDVYTHTADSDTTLYFSMSKAEFDRLSESDENPFQGDVVSKPPVKSTLPKPVAEASALLDDIDTNKSKSYTCVVIRGLNANTLDVLSNMPRVAEELVNIYHYYIHGIPGNVPSDEMGKLSHPSYEHARKAMVPIEMTLCDVKPTPTSVDVHRLDLTTVQGDYETRCLRSAADFFNFSLTCERTVQRRKVKYEFEHAWDDTR</sequence>
<dbReference type="KEGG" id="sre:PTSG_08499"/>
<evidence type="ECO:0000313" key="2">
    <source>
        <dbReference type="EMBL" id="EGD77403.1"/>
    </source>
</evidence>
<dbReference type="OrthoDB" id="10036779at2759"/>
<accession>F2UJV4</accession>